<dbReference type="InterPro" id="IPR036291">
    <property type="entry name" value="NAD(P)-bd_dom_sf"/>
</dbReference>
<name>A0ABY9RPF2_9ACTN</name>
<dbReference type="EMBL" id="CP133762">
    <property type="protein sequence ID" value="WMX43787.1"/>
    <property type="molecule type" value="Genomic_DNA"/>
</dbReference>
<feature type="domain" description="NmrA-like" evidence="1">
    <location>
        <begin position="2"/>
        <end position="38"/>
    </location>
</feature>
<dbReference type="RefSeq" id="WP_309547676.1">
    <property type="nucleotide sequence ID" value="NZ_CP133762.1"/>
</dbReference>
<dbReference type="Proteomes" id="UP001250858">
    <property type="component" value="Chromosome"/>
</dbReference>
<dbReference type="InterPro" id="IPR008030">
    <property type="entry name" value="NmrA-like"/>
</dbReference>
<keyword evidence="3" id="KW-1185">Reference proteome</keyword>
<evidence type="ECO:0000313" key="3">
    <source>
        <dbReference type="Proteomes" id="UP001250858"/>
    </source>
</evidence>
<protein>
    <submittedName>
        <fullName evidence="2">NAD(P)H-binding protein</fullName>
    </submittedName>
</protein>
<evidence type="ECO:0000313" key="2">
    <source>
        <dbReference type="EMBL" id="WMX43787.1"/>
    </source>
</evidence>
<organism evidence="2 3">
    <name type="scientific">Streptomyces roseicoloratus</name>
    <dbReference type="NCBI Taxonomy" id="2508722"/>
    <lineage>
        <taxon>Bacteria</taxon>
        <taxon>Bacillati</taxon>
        <taxon>Actinomycetota</taxon>
        <taxon>Actinomycetes</taxon>
        <taxon>Kitasatosporales</taxon>
        <taxon>Streptomycetaceae</taxon>
        <taxon>Streptomyces</taxon>
    </lineage>
</organism>
<dbReference type="Gene3D" id="3.40.50.720">
    <property type="entry name" value="NAD(P)-binding Rossmann-like Domain"/>
    <property type="match status" value="1"/>
</dbReference>
<evidence type="ECO:0000259" key="1">
    <source>
        <dbReference type="Pfam" id="PF05368"/>
    </source>
</evidence>
<gene>
    <name evidence="2" type="ORF">RGF97_01370</name>
</gene>
<accession>A0ABY9RPF2</accession>
<reference evidence="2 3" key="1">
    <citation type="submission" date="2023-09" db="EMBL/GenBank/DDBJ databases">
        <title>Complete genome of Streptomyces roseicoloratus T14.</title>
        <authorList>
            <person name="Bashizi T."/>
            <person name="Kim M.-J."/>
            <person name="Lee G."/>
            <person name="Tagele S.B."/>
            <person name="Shin J.-H."/>
        </authorList>
    </citation>
    <scope>NUCLEOTIDE SEQUENCE [LARGE SCALE GENOMIC DNA]</scope>
    <source>
        <strain evidence="2 3">T14</strain>
    </source>
</reference>
<proteinExistence type="predicted"/>
<dbReference type="SUPFAM" id="SSF51735">
    <property type="entry name" value="NAD(P)-binding Rossmann-fold domains"/>
    <property type="match status" value="1"/>
</dbReference>
<dbReference type="Pfam" id="PF05368">
    <property type="entry name" value="NmrA"/>
    <property type="match status" value="1"/>
</dbReference>
<sequence>MSALVAIAGATGRIGRRVTGLLAEAGVPVRALGRDRAKLDRLPTGDTRTASYTADWSLCFGS</sequence>